<name>A0A0D6DUF5_9LACT</name>
<keyword evidence="8" id="KW-0804">Transcription</keyword>
<gene>
    <name evidence="11" type="primary">sigL</name>
    <name evidence="11" type="ORF">LACPI_0183</name>
</gene>
<accession>A0A0D6DUF5</accession>
<dbReference type="InterPro" id="IPR038709">
    <property type="entry name" value="RpoN_core-bd_sf"/>
</dbReference>
<keyword evidence="3" id="KW-0808">Transferase</keyword>
<dbReference type="Pfam" id="PF00309">
    <property type="entry name" value="Sigma54_AID"/>
    <property type="match status" value="1"/>
</dbReference>
<dbReference type="Pfam" id="PF04552">
    <property type="entry name" value="Sigma54_DBD"/>
    <property type="match status" value="1"/>
</dbReference>
<evidence type="ECO:0000259" key="9">
    <source>
        <dbReference type="Pfam" id="PF04552"/>
    </source>
</evidence>
<dbReference type="Proteomes" id="UP000033166">
    <property type="component" value="Chromosome I"/>
</dbReference>
<evidence type="ECO:0000256" key="8">
    <source>
        <dbReference type="ARBA" id="ARBA00023163"/>
    </source>
</evidence>
<evidence type="ECO:0000256" key="6">
    <source>
        <dbReference type="ARBA" id="ARBA00023082"/>
    </source>
</evidence>
<dbReference type="GO" id="GO:0003677">
    <property type="term" value="F:DNA binding"/>
    <property type="evidence" value="ECO:0007669"/>
    <property type="project" value="UniProtKB-KW"/>
</dbReference>
<dbReference type="InterPro" id="IPR000394">
    <property type="entry name" value="RNA_pol_sigma_54"/>
</dbReference>
<evidence type="ECO:0000256" key="3">
    <source>
        <dbReference type="ARBA" id="ARBA00022679"/>
    </source>
</evidence>
<dbReference type="GO" id="GO:0016779">
    <property type="term" value="F:nucleotidyltransferase activity"/>
    <property type="evidence" value="ECO:0007669"/>
    <property type="project" value="UniProtKB-KW"/>
</dbReference>
<keyword evidence="2" id="KW-0240">DNA-directed RNA polymerase</keyword>
<dbReference type="InterPro" id="IPR007634">
    <property type="entry name" value="RNA_pol_sigma_54_DNA-bd"/>
</dbReference>
<dbReference type="GO" id="GO:0006352">
    <property type="term" value="P:DNA-templated transcription initiation"/>
    <property type="evidence" value="ECO:0007669"/>
    <property type="project" value="InterPro"/>
</dbReference>
<dbReference type="HOGENOM" id="CLU_020569_1_1_9"/>
<dbReference type="PRINTS" id="PR00045">
    <property type="entry name" value="SIGMA54FCT"/>
</dbReference>
<organism evidence="11 12">
    <name type="scientific">Pseudolactococcus piscium MKFS47</name>
    <dbReference type="NCBI Taxonomy" id="297352"/>
    <lineage>
        <taxon>Bacteria</taxon>
        <taxon>Bacillati</taxon>
        <taxon>Bacillota</taxon>
        <taxon>Bacilli</taxon>
        <taxon>Lactobacillales</taxon>
        <taxon>Streptococcaceae</taxon>
        <taxon>Pseudolactococcus</taxon>
    </lineage>
</organism>
<dbReference type="Gene3D" id="1.10.10.1330">
    <property type="entry name" value="RNA polymerase sigma-54 factor, core-binding domain"/>
    <property type="match status" value="1"/>
</dbReference>
<proteinExistence type="inferred from homology"/>
<feature type="domain" description="RNA polymerase sigma factor 54 core-binding" evidence="10">
    <location>
        <begin position="87"/>
        <end position="272"/>
    </location>
</feature>
<feature type="domain" description="RNA polymerase sigma factor 54 DNA-binding" evidence="9">
    <location>
        <begin position="286"/>
        <end position="448"/>
    </location>
</feature>
<evidence type="ECO:0000259" key="10">
    <source>
        <dbReference type="Pfam" id="PF04963"/>
    </source>
</evidence>
<evidence type="ECO:0000256" key="4">
    <source>
        <dbReference type="ARBA" id="ARBA00022695"/>
    </source>
</evidence>
<dbReference type="InterPro" id="IPR007046">
    <property type="entry name" value="RNA_pol_sigma_54_core-bd"/>
</dbReference>
<evidence type="ECO:0000313" key="12">
    <source>
        <dbReference type="Proteomes" id="UP000033166"/>
    </source>
</evidence>
<dbReference type="RefSeq" id="WP_047914672.1">
    <property type="nucleotide sequence ID" value="NZ_LN774769.1"/>
</dbReference>
<dbReference type="EMBL" id="LN774769">
    <property type="protein sequence ID" value="CEN27383.1"/>
    <property type="molecule type" value="Genomic_DNA"/>
</dbReference>
<dbReference type="GO" id="GO:0000428">
    <property type="term" value="C:DNA-directed RNA polymerase complex"/>
    <property type="evidence" value="ECO:0007669"/>
    <property type="project" value="UniProtKB-KW"/>
</dbReference>
<comment type="similarity">
    <text evidence="1">Belongs to the sigma-54 factor family.</text>
</comment>
<dbReference type="STRING" id="1364.LP2241_10157"/>
<dbReference type="GO" id="GO:0016987">
    <property type="term" value="F:sigma factor activity"/>
    <property type="evidence" value="ECO:0007669"/>
    <property type="project" value="UniProtKB-KW"/>
</dbReference>
<keyword evidence="5" id="KW-0805">Transcription regulation</keyword>
<dbReference type="PROSITE" id="PS50044">
    <property type="entry name" value="SIGMA54_3"/>
    <property type="match status" value="1"/>
</dbReference>
<dbReference type="PANTHER" id="PTHR32248">
    <property type="entry name" value="RNA POLYMERASE SIGMA-54 FACTOR"/>
    <property type="match status" value="1"/>
</dbReference>
<evidence type="ECO:0000313" key="11">
    <source>
        <dbReference type="EMBL" id="CEN27383.1"/>
    </source>
</evidence>
<keyword evidence="4" id="KW-0548">Nucleotidyltransferase</keyword>
<evidence type="ECO:0000256" key="7">
    <source>
        <dbReference type="ARBA" id="ARBA00023125"/>
    </source>
</evidence>
<dbReference type="AlphaFoldDB" id="A0A0D6DUF5"/>
<keyword evidence="7" id="KW-0238">DNA-binding</keyword>
<dbReference type="KEGG" id="lpk:LACPI_0183"/>
<evidence type="ECO:0000256" key="5">
    <source>
        <dbReference type="ARBA" id="ARBA00023015"/>
    </source>
</evidence>
<dbReference type="PIRSF" id="PIRSF000774">
    <property type="entry name" value="RpoN"/>
    <property type="match status" value="1"/>
</dbReference>
<keyword evidence="6" id="KW-0731">Sigma factor</keyword>
<sequence>MIAKPAKQLTQQQAQAQIQKLAMTQKMQQSLRVLQFNSTDLVDFLREQALDNPLITIKLTADHSAGSSLPTQANQTSEDKHQAFLAQLPAEKISLFDHLIEQIHLNYRDTFLRTLLLYLVGYIDANGYLILSLETAASQAGATEVEMLDALTLLQQLEPAGIGARTLQECLMLQTERDNHAPDIAYLLLEESFDQLVNHQWDPISQRYQISLSDIQVIFDYIQSLTPRPGTAYSLPLAQFIKPDLEVTLIDGKLTLGSTRDWQPQVNFQQKYYDRYKQVADSELQDYLKARKAEFDWLKETVEKRGDTILRVGTEILHRQADFFYQQTHPLTPMTLKEIATALGLHESTISRAVNQKYMRTPFGIYELKSFFTQGISQHQTDGDSNPISNQAVKVKLQAIIDTENKQQPLSDQKIVDLLEKSGISISRRTVVKYRDNLGIPSSSKRKRY</sequence>
<protein>
    <submittedName>
        <fullName evidence="11">RNA polymerase sigma-54 factor SigL</fullName>
    </submittedName>
</protein>
<dbReference type="GO" id="GO:0001216">
    <property type="term" value="F:DNA-binding transcription activator activity"/>
    <property type="evidence" value="ECO:0007669"/>
    <property type="project" value="InterPro"/>
</dbReference>
<dbReference type="PANTHER" id="PTHR32248:SF4">
    <property type="entry name" value="RNA POLYMERASE SIGMA-54 FACTOR"/>
    <property type="match status" value="1"/>
</dbReference>
<dbReference type="PROSITE" id="PS00717">
    <property type="entry name" value="SIGMA54_1"/>
    <property type="match status" value="1"/>
</dbReference>
<evidence type="ECO:0000256" key="1">
    <source>
        <dbReference type="ARBA" id="ARBA00008798"/>
    </source>
</evidence>
<reference evidence="12" key="1">
    <citation type="submission" date="2015-01" db="EMBL/GenBank/DDBJ databases">
        <authorList>
            <person name="Andreevskaya M."/>
        </authorList>
    </citation>
    <scope>NUCLEOTIDE SEQUENCE [LARGE SCALE GENOMIC DNA]</scope>
    <source>
        <strain evidence="12">MKFS47</strain>
    </source>
</reference>
<dbReference type="Pfam" id="PF04963">
    <property type="entry name" value="Sigma54_CBD"/>
    <property type="match status" value="1"/>
</dbReference>
<evidence type="ECO:0000256" key="2">
    <source>
        <dbReference type="ARBA" id="ARBA00022478"/>
    </source>
</evidence>
<dbReference type="Gene3D" id="1.10.10.60">
    <property type="entry name" value="Homeodomain-like"/>
    <property type="match status" value="1"/>
</dbReference>
<dbReference type="NCBIfam" id="TIGR02395">
    <property type="entry name" value="rpoN_sigma"/>
    <property type="match status" value="1"/>
</dbReference>